<name>A0A9W9EJY6_9EURO</name>
<dbReference type="OrthoDB" id="5073671at2759"/>
<evidence type="ECO:0000313" key="3">
    <source>
        <dbReference type="Proteomes" id="UP001149165"/>
    </source>
</evidence>
<organism evidence="2 3">
    <name type="scientific">Penicillium angulare</name>
    <dbReference type="NCBI Taxonomy" id="116970"/>
    <lineage>
        <taxon>Eukaryota</taxon>
        <taxon>Fungi</taxon>
        <taxon>Dikarya</taxon>
        <taxon>Ascomycota</taxon>
        <taxon>Pezizomycotina</taxon>
        <taxon>Eurotiomycetes</taxon>
        <taxon>Eurotiomycetidae</taxon>
        <taxon>Eurotiales</taxon>
        <taxon>Aspergillaceae</taxon>
        <taxon>Penicillium</taxon>
    </lineage>
</organism>
<evidence type="ECO:0000256" key="1">
    <source>
        <dbReference type="SAM" id="MobiDB-lite"/>
    </source>
</evidence>
<reference evidence="2" key="2">
    <citation type="journal article" date="2023" name="IMA Fungus">
        <title>Comparative genomic study of the Penicillium genus elucidates a diverse pangenome and 15 lateral gene transfer events.</title>
        <authorList>
            <person name="Petersen C."/>
            <person name="Sorensen T."/>
            <person name="Nielsen M.R."/>
            <person name="Sondergaard T.E."/>
            <person name="Sorensen J.L."/>
            <person name="Fitzpatrick D.A."/>
            <person name="Frisvad J.C."/>
            <person name="Nielsen K.L."/>
        </authorList>
    </citation>
    <scope>NUCLEOTIDE SEQUENCE</scope>
    <source>
        <strain evidence="2">IBT 30069</strain>
    </source>
</reference>
<proteinExistence type="predicted"/>
<dbReference type="EMBL" id="JAPQKH010000008">
    <property type="protein sequence ID" value="KAJ5083179.1"/>
    <property type="molecule type" value="Genomic_DNA"/>
</dbReference>
<evidence type="ECO:0000313" key="2">
    <source>
        <dbReference type="EMBL" id="KAJ5083179.1"/>
    </source>
</evidence>
<reference evidence="2" key="1">
    <citation type="submission" date="2022-11" db="EMBL/GenBank/DDBJ databases">
        <authorList>
            <person name="Petersen C."/>
        </authorList>
    </citation>
    <scope>NUCLEOTIDE SEQUENCE</scope>
    <source>
        <strain evidence="2">IBT 30069</strain>
    </source>
</reference>
<keyword evidence="3" id="KW-1185">Reference proteome</keyword>
<sequence>MSQPGYQDAPPPYTEQVQAAPPDTNNVPPYQTPFYPIESAKDSSRTIQSATIKFPPTLNGYFRLKPTSTFHLGPTSEQKLFAVVTHSGIFRDKPSIVLHDGPTDKNAIMATLKSDKWGRTRPATVNLLVRPSSSYTEPIEELLIPVSTSHHMSSTWSFETPVARKGNIRERFEWRSSHGNEIKELATGHSYGWKLVRIASPNAGVGGSRKDRDLGFTSDGLEIVAIVAHNASWSMTKGLRFAFMGAGLTGILGEAWEIMTLISAMQLYIWDAIAANSAAAATAA</sequence>
<protein>
    <submittedName>
        <fullName evidence="2">Uncharacterized protein</fullName>
    </submittedName>
</protein>
<gene>
    <name evidence="2" type="ORF">N7456_012606</name>
</gene>
<feature type="region of interest" description="Disordered" evidence="1">
    <location>
        <begin position="1"/>
        <end position="32"/>
    </location>
</feature>
<accession>A0A9W9EJY6</accession>
<comment type="caution">
    <text evidence="2">The sequence shown here is derived from an EMBL/GenBank/DDBJ whole genome shotgun (WGS) entry which is preliminary data.</text>
</comment>
<dbReference type="AlphaFoldDB" id="A0A9W9EJY6"/>
<dbReference type="Proteomes" id="UP001149165">
    <property type="component" value="Unassembled WGS sequence"/>
</dbReference>